<keyword evidence="1" id="KW-0472">Membrane</keyword>
<name>A0A2V4A0Z6_9BACT</name>
<protein>
    <recommendedName>
        <fullName evidence="4">VWA domain-containing protein</fullName>
    </recommendedName>
</protein>
<evidence type="ECO:0000256" key="1">
    <source>
        <dbReference type="SAM" id="Phobius"/>
    </source>
</evidence>
<keyword evidence="1" id="KW-0812">Transmembrane</keyword>
<feature type="transmembrane region" description="Helical" evidence="1">
    <location>
        <begin position="667"/>
        <end position="690"/>
    </location>
</feature>
<comment type="caution">
    <text evidence="2">The sequence shown here is derived from an EMBL/GenBank/DDBJ whole genome shotgun (WGS) entry which is preliminary data.</text>
</comment>
<keyword evidence="3" id="KW-1185">Reference proteome</keyword>
<gene>
    <name evidence="2" type="ORF">DF185_05935</name>
</gene>
<proteinExistence type="predicted"/>
<accession>A0A2V4A0Z6</accession>
<organism evidence="2 3">
    <name type="scientific">Marinifilum breve</name>
    <dbReference type="NCBI Taxonomy" id="2184082"/>
    <lineage>
        <taxon>Bacteria</taxon>
        <taxon>Pseudomonadati</taxon>
        <taxon>Bacteroidota</taxon>
        <taxon>Bacteroidia</taxon>
        <taxon>Marinilabiliales</taxon>
        <taxon>Marinifilaceae</taxon>
    </lineage>
</organism>
<evidence type="ECO:0008006" key="4">
    <source>
        <dbReference type="Google" id="ProtNLM"/>
    </source>
</evidence>
<dbReference type="EMBL" id="QFLI01000002">
    <property type="protein sequence ID" value="PXY02183.1"/>
    <property type="molecule type" value="Genomic_DNA"/>
</dbReference>
<feature type="transmembrane region" description="Helical" evidence="1">
    <location>
        <begin position="41"/>
        <end position="63"/>
    </location>
</feature>
<dbReference type="PANTHER" id="PTHR37947:SF1">
    <property type="entry name" value="BLL2462 PROTEIN"/>
    <property type="match status" value="1"/>
</dbReference>
<sequence length="697" mass="80638">MDISLVTEYSLWWILPIFLLSIAIVYRLYFYKQRLIKEITVWKTVILASLRFLVVFLLLFLLIGPRIRYQKRIENKPVLIVAQDNSMSLKMGQDSSYYLNEYPSDLNELIASLQDDYEVRPLSFGKKVTALSEFDFTSPLTDFSSLFQFVKDNYGNLENVQMLLASDGLYNSGSNPRYLSSEIGMPIHTIQLGDTLEINDVSIYSLKSNRIGFTNTKLPIKVGVKALNFKNKKLLVEIKNKAKLLLQDEIKVASDNFYLEKDYLLDLEQKGLQKYSVKVSSSIEEYTLKNNVADFVVDILDSKRKIVLAFDQYHPDIAAVKSAILENSNFDCELVNLNQSQLSLEETNLIVLYQIPSKRNSYQDLFKKIELSKTPTLIVVGVNSDLNSLNFLSLGVRLNSENEYYQDAVYLENQNFSLFNLQSKEKNVFEKLPPILIPFGDINLNNESQILAYQKIKGVDTQYPLIAFGSVEDRKVGWIFGEGIWRWKLAEFQLFDSNAHFNDIVNRTIQYLALKEKKDQLVIRHDKDFAEGNQVNIQAELYNESYELINKVDLRFVLTNEDGKTYNYQFSREENDYTLTINSLKNGRYNYKVQTVGLSENLERSGEFIVRSNNIESKKLQAETITLKQISESTNGTYFGSFDSQKIKTHFLNDIYIKPTISYESNYGNAVSLIYLLSFIIILMILEWFLRKYWLGN</sequence>
<dbReference type="PANTHER" id="PTHR37947">
    <property type="entry name" value="BLL2462 PROTEIN"/>
    <property type="match status" value="1"/>
</dbReference>
<evidence type="ECO:0000313" key="3">
    <source>
        <dbReference type="Proteomes" id="UP000248079"/>
    </source>
</evidence>
<evidence type="ECO:0000313" key="2">
    <source>
        <dbReference type="EMBL" id="PXY02183.1"/>
    </source>
</evidence>
<dbReference type="OrthoDB" id="9763076at2"/>
<dbReference type="AlphaFoldDB" id="A0A2V4A0Z6"/>
<keyword evidence="1" id="KW-1133">Transmembrane helix</keyword>
<feature type="transmembrane region" description="Helical" evidence="1">
    <location>
        <begin position="12"/>
        <end position="29"/>
    </location>
</feature>
<reference evidence="2 3" key="1">
    <citation type="submission" date="2018-05" db="EMBL/GenBank/DDBJ databases">
        <title>Marinifilum breve JC075T sp. nov., a marine bacterium isolated from Yongle Blue Hole in the South China Sea.</title>
        <authorList>
            <person name="Fu T."/>
        </authorList>
    </citation>
    <scope>NUCLEOTIDE SEQUENCE [LARGE SCALE GENOMIC DNA]</scope>
    <source>
        <strain evidence="2 3">JC075</strain>
    </source>
</reference>
<dbReference type="Proteomes" id="UP000248079">
    <property type="component" value="Unassembled WGS sequence"/>
</dbReference>